<protein>
    <recommendedName>
        <fullName evidence="1">DUF6965 domain-containing protein</fullName>
    </recommendedName>
</protein>
<dbReference type="InterPro" id="IPR054238">
    <property type="entry name" value="DUF6965"/>
</dbReference>
<organism evidence="2 3">
    <name type="scientific">Mucilaginibacter ginsenosidivorax</name>
    <dbReference type="NCBI Taxonomy" id="862126"/>
    <lineage>
        <taxon>Bacteria</taxon>
        <taxon>Pseudomonadati</taxon>
        <taxon>Bacteroidota</taxon>
        <taxon>Sphingobacteriia</taxon>
        <taxon>Sphingobacteriales</taxon>
        <taxon>Sphingobacteriaceae</taxon>
        <taxon>Mucilaginibacter</taxon>
    </lineage>
</organism>
<accession>A0A5B8W5U7</accession>
<evidence type="ECO:0000259" key="1">
    <source>
        <dbReference type="Pfam" id="PF22292"/>
    </source>
</evidence>
<dbReference type="Pfam" id="PF22292">
    <property type="entry name" value="DUF6965"/>
    <property type="match status" value="1"/>
</dbReference>
<reference evidence="2 3" key="1">
    <citation type="journal article" date="2013" name="J. Microbiol.">
        <title>Mucilaginibacter ginsenosidivorax sp. nov., with ginsenoside converting activity isolated from sediment.</title>
        <authorList>
            <person name="Kim J.K."/>
            <person name="Choi T.E."/>
            <person name="Liu Q.M."/>
            <person name="Park H.Y."/>
            <person name="Yi T.H."/>
            <person name="Yoon M.H."/>
            <person name="Kim S.C."/>
            <person name="Im W.T."/>
        </authorList>
    </citation>
    <scope>NUCLEOTIDE SEQUENCE [LARGE SCALE GENOMIC DNA]</scope>
    <source>
        <strain evidence="2 3">KHI28</strain>
    </source>
</reference>
<dbReference type="Proteomes" id="UP000321362">
    <property type="component" value="Chromosome"/>
</dbReference>
<proteinExistence type="predicted"/>
<evidence type="ECO:0000313" key="2">
    <source>
        <dbReference type="EMBL" id="QEC78817.1"/>
    </source>
</evidence>
<gene>
    <name evidence="2" type="ORF">FSB76_23745</name>
</gene>
<dbReference type="EMBL" id="CP042437">
    <property type="protein sequence ID" value="QEC78817.1"/>
    <property type="molecule type" value="Genomic_DNA"/>
</dbReference>
<keyword evidence="3" id="KW-1185">Reference proteome</keyword>
<evidence type="ECO:0000313" key="3">
    <source>
        <dbReference type="Proteomes" id="UP000321362"/>
    </source>
</evidence>
<sequence length="74" mass="8528">MTEQELTAYFETADLPQSLRIDRATTQHDVKEAVARNLETMRTEVKHSGARHRLMRIVNALEHPYDGPGIPRAW</sequence>
<feature type="domain" description="DUF6965" evidence="1">
    <location>
        <begin position="1"/>
        <end position="62"/>
    </location>
</feature>
<dbReference type="KEGG" id="mgk:FSB76_23745"/>
<dbReference type="OrthoDB" id="797849at2"/>
<name>A0A5B8W5U7_9SPHI</name>
<dbReference type="AlphaFoldDB" id="A0A5B8W5U7"/>
<dbReference type="RefSeq" id="WP_147057820.1">
    <property type="nucleotide sequence ID" value="NZ_CP042437.1"/>
</dbReference>